<accession>A0A2U9BMM7</accession>
<evidence type="ECO:0000256" key="3">
    <source>
        <dbReference type="ARBA" id="ARBA00022833"/>
    </source>
</evidence>
<dbReference type="CDD" id="cd16040">
    <property type="entry name" value="SPRY_PRY_SNTX"/>
    <property type="match status" value="1"/>
</dbReference>
<dbReference type="SMART" id="SM00449">
    <property type="entry name" value="SPRY"/>
    <property type="match status" value="1"/>
</dbReference>
<dbReference type="GO" id="GO:0005737">
    <property type="term" value="C:cytoplasm"/>
    <property type="evidence" value="ECO:0007669"/>
    <property type="project" value="UniProtKB-ARBA"/>
</dbReference>
<evidence type="ECO:0000259" key="4">
    <source>
        <dbReference type="PROSITE" id="PS50188"/>
    </source>
</evidence>
<dbReference type="InterPro" id="IPR001870">
    <property type="entry name" value="B30.2/SPRY"/>
</dbReference>
<name>A0A2U9BMM7_SCOMX</name>
<dbReference type="Proteomes" id="UP000246464">
    <property type="component" value="Chromosome 8"/>
</dbReference>
<dbReference type="InterPro" id="IPR013320">
    <property type="entry name" value="ConA-like_dom_sf"/>
</dbReference>
<dbReference type="EMBL" id="CP026250">
    <property type="protein sequence ID" value="AWP05303.1"/>
    <property type="molecule type" value="Genomic_DNA"/>
</dbReference>
<dbReference type="Gene3D" id="2.60.120.920">
    <property type="match status" value="1"/>
</dbReference>
<dbReference type="PRINTS" id="PR01407">
    <property type="entry name" value="BUTYPHLNCDUF"/>
</dbReference>
<organism evidence="5 6">
    <name type="scientific">Scophthalmus maximus</name>
    <name type="common">Turbot</name>
    <name type="synonym">Psetta maxima</name>
    <dbReference type="NCBI Taxonomy" id="52904"/>
    <lineage>
        <taxon>Eukaryota</taxon>
        <taxon>Metazoa</taxon>
        <taxon>Chordata</taxon>
        <taxon>Craniata</taxon>
        <taxon>Vertebrata</taxon>
        <taxon>Euteleostomi</taxon>
        <taxon>Actinopterygii</taxon>
        <taxon>Neopterygii</taxon>
        <taxon>Teleostei</taxon>
        <taxon>Neoteleostei</taxon>
        <taxon>Acanthomorphata</taxon>
        <taxon>Carangaria</taxon>
        <taxon>Pleuronectiformes</taxon>
        <taxon>Pleuronectoidei</taxon>
        <taxon>Scophthalmidae</taxon>
        <taxon>Scophthalmus</taxon>
    </lineage>
</organism>
<dbReference type="PROSITE" id="PS50188">
    <property type="entry name" value="B302_SPRY"/>
    <property type="match status" value="1"/>
</dbReference>
<dbReference type="AlphaFoldDB" id="A0A2U9BMM7"/>
<dbReference type="InterPro" id="IPR003879">
    <property type="entry name" value="Butyrophylin_SPRY"/>
</dbReference>
<dbReference type="InterPro" id="IPR043136">
    <property type="entry name" value="B30.2/SPRY_sf"/>
</dbReference>
<evidence type="ECO:0000313" key="5">
    <source>
        <dbReference type="EMBL" id="AWP05303.1"/>
    </source>
</evidence>
<feature type="domain" description="B30.2/SPRY" evidence="4">
    <location>
        <begin position="1"/>
        <end position="188"/>
    </location>
</feature>
<dbReference type="Pfam" id="PF00622">
    <property type="entry name" value="SPRY"/>
    <property type="match status" value="1"/>
</dbReference>
<keyword evidence="6" id="KW-1185">Reference proteome</keyword>
<dbReference type="PANTHER" id="PTHR25465:SF5">
    <property type="entry name" value="E3 UBIQUITIN_ISG15 LIGASE TRIM25-RELATED"/>
    <property type="match status" value="1"/>
</dbReference>
<sequence>MKRSICSTICRPPTDYRHLTLDPNTAYRELLLSEGNRKAQLTDMVQTYPEHPDRFSHLFQVLCTEGLTGRCYWEVEFEGSAQIAVAYKDLGRSDYYMECAFGCNDKSWSLDLDRNSKCFRHNDEETTVPEPQSSRVGVYLDHKAGVLTYYCVCDTRQLQLMHRFETTFTEPLYAGLWVAGSARLCDPE</sequence>
<dbReference type="InterPro" id="IPR006574">
    <property type="entry name" value="PRY"/>
</dbReference>
<dbReference type="GO" id="GO:0008270">
    <property type="term" value="F:zinc ion binding"/>
    <property type="evidence" value="ECO:0007669"/>
    <property type="project" value="UniProtKB-KW"/>
</dbReference>
<keyword evidence="3" id="KW-0862">Zinc</keyword>
<dbReference type="InterPro" id="IPR051051">
    <property type="entry name" value="E3_ubiq-ligase_TRIM/RNF"/>
</dbReference>
<dbReference type="SUPFAM" id="SSF49899">
    <property type="entry name" value="Concanavalin A-like lectins/glucanases"/>
    <property type="match status" value="1"/>
</dbReference>
<gene>
    <name evidence="5" type="ORF">SMAX5B_011445</name>
</gene>
<dbReference type="InterPro" id="IPR003877">
    <property type="entry name" value="SPRY_dom"/>
</dbReference>
<dbReference type="SMART" id="SM00589">
    <property type="entry name" value="PRY"/>
    <property type="match status" value="1"/>
</dbReference>
<keyword evidence="1" id="KW-0479">Metal-binding</keyword>
<dbReference type="PANTHER" id="PTHR25465">
    <property type="entry name" value="B-BOX DOMAIN CONTAINING"/>
    <property type="match status" value="1"/>
</dbReference>
<evidence type="ECO:0000256" key="2">
    <source>
        <dbReference type="ARBA" id="ARBA00022771"/>
    </source>
</evidence>
<keyword evidence="2" id="KW-0863">Zinc-finger</keyword>
<proteinExistence type="predicted"/>
<reference evidence="5 6" key="1">
    <citation type="submission" date="2017-12" db="EMBL/GenBank/DDBJ databases">
        <title>Integrating genomic resources of turbot (Scophthalmus maximus) in depth evaluation of genetic and physical mapping variation across individuals.</title>
        <authorList>
            <person name="Martinez P."/>
        </authorList>
    </citation>
    <scope>NUCLEOTIDE SEQUENCE [LARGE SCALE GENOMIC DNA]</scope>
</reference>
<protein>
    <submittedName>
        <fullName evidence="5">Putative stonustoxin subunit alpha-like</fullName>
    </submittedName>
</protein>
<evidence type="ECO:0000256" key="1">
    <source>
        <dbReference type="ARBA" id="ARBA00022723"/>
    </source>
</evidence>
<dbReference type="Pfam" id="PF13765">
    <property type="entry name" value="PRY"/>
    <property type="match status" value="1"/>
</dbReference>
<evidence type="ECO:0000313" key="6">
    <source>
        <dbReference type="Proteomes" id="UP000246464"/>
    </source>
</evidence>